<sequence>MNMYFKKCIAILFIALTVLVPALGTPRQAHAALGFLDTSFDLAAFGTGILQYAGDIGEYAARAAKWIEEGWQKTMRDVIAKRIIDYTVDETVKWVQGGGDPKFISDWNGFMKEAGEIAFDSVIKDAKLSDICEPFALQLRVALIPETRFNRERVNCTISDIVANVQDFYDNFQNGGWLAYGESIKPQNNLYMQLVMFDDEINLRTAFNEDQRRQQSAAGQGFLSVSTCVENDGQQLYDDCIAGGGGDIEECYAYAQQAMTCTKEAVQTPGSVVGGALVKAMGSDGDWAANIESWTSALVNAAINRLTREGVAAMTGSSSGAAASYDPASLEYGDMVDAQLESQKKDLIAQIQTITVPYQQLLTEKQTTKTYTEQILDLFAQLDLLDVNKVCVPQTTTAEVAAQQSILNTLTARISQLQPVVTEGNAVIAQLQTMTGSIRDTSIMDGKVTAYLSKYSVSDRAAVQLELQNPDGKNDSAIKDRETQLATLRDVQSRFTQCKSRIDLMAAPAS</sequence>
<proteinExistence type="predicted"/>
<organism evidence="2 3">
    <name type="scientific">Candidatus Wolfebacteria bacterium RIFOXYD1_FULL_48_65</name>
    <dbReference type="NCBI Taxonomy" id="1802561"/>
    <lineage>
        <taxon>Bacteria</taxon>
        <taxon>Candidatus Wolfeibacteriota</taxon>
    </lineage>
</organism>
<comment type="caution">
    <text evidence="2">The sequence shown here is derived from an EMBL/GenBank/DDBJ whole genome shotgun (WGS) entry which is preliminary data.</text>
</comment>
<dbReference type="Proteomes" id="UP000179057">
    <property type="component" value="Unassembled WGS sequence"/>
</dbReference>
<protein>
    <submittedName>
        <fullName evidence="2">Uncharacterized protein</fullName>
    </submittedName>
</protein>
<keyword evidence="1" id="KW-0732">Signal</keyword>
<feature type="chain" id="PRO_5009535245" evidence="1">
    <location>
        <begin position="32"/>
        <end position="510"/>
    </location>
</feature>
<evidence type="ECO:0000313" key="3">
    <source>
        <dbReference type="Proteomes" id="UP000179057"/>
    </source>
</evidence>
<gene>
    <name evidence="2" type="ORF">A2610_01830</name>
</gene>
<dbReference type="EMBL" id="MGIV01000017">
    <property type="protein sequence ID" value="OGM94093.1"/>
    <property type="molecule type" value="Genomic_DNA"/>
</dbReference>
<name>A0A1F8DZW4_9BACT</name>
<feature type="signal peptide" evidence="1">
    <location>
        <begin position="1"/>
        <end position="31"/>
    </location>
</feature>
<reference evidence="2 3" key="1">
    <citation type="journal article" date="2016" name="Nat. Commun.">
        <title>Thousands of microbial genomes shed light on interconnected biogeochemical processes in an aquifer system.</title>
        <authorList>
            <person name="Anantharaman K."/>
            <person name="Brown C.T."/>
            <person name="Hug L.A."/>
            <person name="Sharon I."/>
            <person name="Castelle C.J."/>
            <person name="Probst A.J."/>
            <person name="Thomas B.C."/>
            <person name="Singh A."/>
            <person name="Wilkins M.J."/>
            <person name="Karaoz U."/>
            <person name="Brodie E.L."/>
            <person name="Williams K.H."/>
            <person name="Hubbard S.S."/>
            <person name="Banfield J.F."/>
        </authorList>
    </citation>
    <scope>NUCLEOTIDE SEQUENCE [LARGE SCALE GENOMIC DNA]</scope>
</reference>
<evidence type="ECO:0000313" key="2">
    <source>
        <dbReference type="EMBL" id="OGM94093.1"/>
    </source>
</evidence>
<evidence type="ECO:0000256" key="1">
    <source>
        <dbReference type="SAM" id="SignalP"/>
    </source>
</evidence>
<accession>A0A1F8DZW4</accession>
<dbReference type="AlphaFoldDB" id="A0A1F8DZW4"/>